<organism evidence="2 3">
    <name type="scientific">Carya illinoinensis</name>
    <name type="common">Pecan</name>
    <dbReference type="NCBI Taxonomy" id="32201"/>
    <lineage>
        <taxon>Eukaryota</taxon>
        <taxon>Viridiplantae</taxon>
        <taxon>Streptophyta</taxon>
        <taxon>Embryophyta</taxon>
        <taxon>Tracheophyta</taxon>
        <taxon>Spermatophyta</taxon>
        <taxon>Magnoliopsida</taxon>
        <taxon>eudicotyledons</taxon>
        <taxon>Gunneridae</taxon>
        <taxon>Pentapetalae</taxon>
        <taxon>rosids</taxon>
        <taxon>fabids</taxon>
        <taxon>Fagales</taxon>
        <taxon>Juglandaceae</taxon>
        <taxon>Carya</taxon>
    </lineage>
</organism>
<dbReference type="Proteomes" id="UP000811609">
    <property type="component" value="Chromosome 9"/>
</dbReference>
<sequence length="60" mass="6942">MHIVAALLLNLPETACAKTPGDTPRIMLRIKRKKIRADLERGKHLHMRQMWAELICLPKI</sequence>
<dbReference type="EMBL" id="CM031817">
    <property type="protein sequence ID" value="KAG6641173.1"/>
    <property type="molecule type" value="Genomic_DNA"/>
</dbReference>
<reference evidence="2" key="1">
    <citation type="submission" date="2020-12" db="EMBL/GenBank/DDBJ databases">
        <title>WGS assembly of Carya illinoinensis cv. Pawnee.</title>
        <authorList>
            <person name="Platts A."/>
            <person name="Shu S."/>
            <person name="Wright S."/>
            <person name="Barry K."/>
            <person name="Edger P."/>
            <person name="Pires J.C."/>
            <person name="Schmutz J."/>
        </authorList>
    </citation>
    <scope>NUCLEOTIDE SEQUENCE</scope>
    <source>
        <tissue evidence="2">Leaf</tissue>
    </source>
</reference>
<dbReference type="AlphaFoldDB" id="A0A8T1PHI2"/>
<accession>A0A8T1PHI2</accession>
<feature type="signal peptide" evidence="1">
    <location>
        <begin position="1"/>
        <end position="17"/>
    </location>
</feature>
<gene>
    <name evidence="2" type="ORF">CIPAW_09G054700</name>
</gene>
<keyword evidence="1" id="KW-0732">Signal</keyword>
<protein>
    <submittedName>
        <fullName evidence="2">Uncharacterized protein</fullName>
    </submittedName>
</protein>
<proteinExistence type="predicted"/>
<keyword evidence="3" id="KW-1185">Reference proteome</keyword>
<comment type="caution">
    <text evidence="2">The sequence shown here is derived from an EMBL/GenBank/DDBJ whole genome shotgun (WGS) entry which is preliminary data.</text>
</comment>
<name>A0A8T1PHI2_CARIL</name>
<evidence type="ECO:0000313" key="3">
    <source>
        <dbReference type="Proteomes" id="UP000811609"/>
    </source>
</evidence>
<evidence type="ECO:0000256" key="1">
    <source>
        <dbReference type="SAM" id="SignalP"/>
    </source>
</evidence>
<feature type="chain" id="PRO_5035914864" evidence="1">
    <location>
        <begin position="18"/>
        <end position="60"/>
    </location>
</feature>
<evidence type="ECO:0000313" key="2">
    <source>
        <dbReference type="EMBL" id="KAG6641173.1"/>
    </source>
</evidence>